<protein>
    <submittedName>
        <fullName evidence="1">Uncharacterized protein</fullName>
    </submittedName>
</protein>
<keyword evidence="2" id="KW-1185">Reference proteome</keyword>
<dbReference type="EMBL" id="JADYXP020000002">
    <property type="protein sequence ID" value="KAL0130774.1"/>
    <property type="molecule type" value="Genomic_DNA"/>
</dbReference>
<reference evidence="1 2" key="1">
    <citation type="submission" date="2023-03" db="EMBL/GenBank/DDBJ databases">
        <title>High recombination rates correlate with genetic variation in Cardiocondyla obscurior ants.</title>
        <authorList>
            <person name="Errbii M."/>
        </authorList>
    </citation>
    <scope>NUCLEOTIDE SEQUENCE [LARGE SCALE GENOMIC DNA]</scope>
    <source>
        <strain evidence="1">Alpha-2009</strain>
        <tissue evidence="1">Whole body</tissue>
    </source>
</reference>
<sequence>MAASRAVQTSDCRTSRLNRDVATNRYRMCAWPVVPMPCKFADGFSSPITRWKIEMPSKTREKQRRRSGISGSSLIPWIKLFTSPEKLRKLEDILETVDFNNI</sequence>
<dbReference type="AlphaFoldDB" id="A0AAW2GU03"/>
<evidence type="ECO:0000313" key="2">
    <source>
        <dbReference type="Proteomes" id="UP001430953"/>
    </source>
</evidence>
<name>A0AAW2GU03_9HYME</name>
<gene>
    <name evidence="1" type="ORF">PUN28_002412</name>
</gene>
<accession>A0AAW2GU03</accession>
<comment type="caution">
    <text evidence="1">The sequence shown here is derived from an EMBL/GenBank/DDBJ whole genome shotgun (WGS) entry which is preliminary data.</text>
</comment>
<proteinExistence type="predicted"/>
<dbReference type="Proteomes" id="UP001430953">
    <property type="component" value="Unassembled WGS sequence"/>
</dbReference>
<organism evidence="1 2">
    <name type="scientific">Cardiocondyla obscurior</name>
    <dbReference type="NCBI Taxonomy" id="286306"/>
    <lineage>
        <taxon>Eukaryota</taxon>
        <taxon>Metazoa</taxon>
        <taxon>Ecdysozoa</taxon>
        <taxon>Arthropoda</taxon>
        <taxon>Hexapoda</taxon>
        <taxon>Insecta</taxon>
        <taxon>Pterygota</taxon>
        <taxon>Neoptera</taxon>
        <taxon>Endopterygota</taxon>
        <taxon>Hymenoptera</taxon>
        <taxon>Apocrita</taxon>
        <taxon>Aculeata</taxon>
        <taxon>Formicoidea</taxon>
        <taxon>Formicidae</taxon>
        <taxon>Myrmicinae</taxon>
        <taxon>Cardiocondyla</taxon>
    </lineage>
</organism>
<evidence type="ECO:0000313" key="1">
    <source>
        <dbReference type="EMBL" id="KAL0130774.1"/>
    </source>
</evidence>